<dbReference type="Pfam" id="PF19200">
    <property type="entry name" value="MupG_N"/>
    <property type="match status" value="1"/>
</dbReference>
<sequence>MKKKIGFSVFPGWKEIKDEQLKIIRIAKNYGFSEIFFGIGPGTHWKTSIIESYTIAQEFLKESEDYYTFVDINPEILSTLGISPQEISKLKFKGVRADYGFTKEQIVEMAKQKIVELNPFEISEKEIDYILSQVNLERVKATHNYYPVLYSGISLKIFEEKTKVFKDRGIEIGAFISNPKFNLRTTLEMLRFSDPFTSTSFLSRYVDRVLIGDPIPEEKWLIEVSEAFKSNKIKIKLYDERAKSLLQSTFIVEKSKDYAIVCIPKEKVQSEIPKSYTKIFKNSVTLFNNEVWIFTKDLGVAPFTLIGEIDDINLEILRNSNEVTFKLE</sequence>
<dbReference type="SUPFAM" id="SSF51445">
    <property type="entry name" value="(Trans)glycosidases"/>
    <property type="match status" value="1"/>
</dbReference>
<organism evidence="2">
    <name type="scientific">Sulfurisphaera javensis</name>
    <dbReference type="NCBI Taxonomy" id="2049879"/>
    <lineage>
        <taxon>Archaea</taxon>
        <taxon>Thermoproteota</taxon>
        <taxon>Thermoprotei</taxon>
        <taxon>Sulfolobales</taxon>
        <taxon>Sulfolobaceae</taxon>
        <taxon>Sulfurisphaera</taxon>
    </lineage>
</organism>
<name>A0AAT9GVK8_9CREN</name>
<dbReference type="PANTHER" id="PTHR38435">
    <property type="match status" value="1"/>
</dbReference>
<gene>
    <name evidence="2" type="ORF">SJAV_27810</name>
</gene>
<accession>A0AAT9GVK8</accession>
<dbReference type="GeneID" id="92355732"/>
<feature type="domain" description="6-phospho-N-acetylmuramidase N-terminal" evidence="1">
    <location>
        <begin position="5"/>
        <end position="225"/>
    </location>
</feature>
<dbReference type="InterPro" id="IPR013785">
    <property type="entry name" value="Aldolase_TIM"/>
</dbReference>
<dbReference type="EMBL" id="AP031322">
    <property type="protein sequence ID" value="BFH74837.1"/>
    <property type="molecule type" value="Genomic_DNA"/>
</dbReference>
<dbReference type="KEGG" id="sjv:SJAV_27810"/>
<evidence type="ECO:0000259" key="1">
    <source>
        <dbReference type="Pfam" id="PF19200"/>
    </source>
</evidence>
<dbReference type="AlphaFoldDB" id="A0AAT9GVK8"/>
<protein>
    <submittedName>
        <fullName evidence="2">MupG family TIM beta-alpha barrel fold protein</fullName>
    </submittedName>
</protein>
<proteinExistence type="predicted"/>
<dbReference type="RefSeq" id="WP_369610307.1">
    <property type="nucleotide sequence ID" value="NZ_AP031322.1"/>
</dbReference>
<dbReference type="PANTHER" id="PTHR38435:SF2">
    <property type="entry name" value="DUF871 DOMAIN-CONTAINING PROTEIN"/>
    <property type="match status" value="1"/>
</dbReference>
<dbReference type="InterPro" id="IPR008589">
    <property type="entry name" value="MupG"/>
</dbReference>
<dbReference type="InterPro" id="IPR017853">
    <property type="entry name" value="GH"/>
</dbReference>
<dbReference type="Gene3D" id="3.20.20.70">
    <property type="entry name" value="Aldolase class I"/>
    <property type="match status" value="1"/>
</dbReference>
<evidence type="ECO:0000313" key="2">
    <source>
        <dbReference type="EMBL" id="BFH74837.1"/>
    </source>
</evidence>
<dbReference type="InterPro" id="IPR043797">
    <property type="entry name" value="MupG_N"/>
</dbReference>
<reference evidence="2" key="1">
    <citation type="submission" date="2024-03" db="EMBL/GenBank/DDBJ databases">
        <title>Complete genome sequence of Sulfurisphaera javensis strain KD-1.</title>
        <authorList>
            <person name="Sakai H."/>
            <person name="Nur N."/>
            <person name="Suwanto A."/>
            <person name="Kurosawa N."/>
        </authorList>
    </citation>
    <scope>NUCLEOTIDE SEQUENCE</scope>
    <source>
        <strain evidence="2">KD-1</strain>
    </source>
</reference>